<sequence>MRDSRLNMAEWNVQRSFIKLLIAGAFLLLATDGQTDWPDRTPRPDRIARLHFQKVDLQGAVGRGLTLDGAWTLSADDARVMGLSALAVRADGRLEALSDSGALVTFAPPKGDTAPALVSDLPGGPGYPTFKKYRDSEAMIVDADGRGRTIAFESRHSLWRFDADGTARKLPLPLPSAGWGSNKGIEAMVDNPAGGTTLLLHEGGRLVLRVTGMSAVRSLPLAGATGGVADAVRLPDGRIVVAVREIGLLGLTDRLAWLERTGAGYRLVNFATLPLGPLDNVEGLAAQADSDGRTILWAVTDNDGWRRTLLLRMTLDTRKAPA</sequence>
<evidence type="ECO:0000259" key="1">
    <source>
        <dbReference type="Pfam" id="PF13449"/>
    </source>
</evidence>
<organism evidence="2 3">
    <name type="scientific">Sphingomonas humi</name>
    <dbReference type="NCBI Taxonomy" id="335630"/>
    <lineage>
        <taxon>Bacteria</taxon>
        <taxon>Pseudomonadati</taxon>
        <taxon>Pseudomonadota</taxon>
        <taxon>Alphaproteobacteria</taxon>
        <taxon>Sphingomonadales</taxon>
        <taxon>Sphingomonadaceae</taxon>
        <taxon>Sphingomonas</taxon>
    </lineage>
</organism>
<name>A0ABP7RI25_9SPHN</name>
<keyword evidence="3" id="KW-1185">Reference proteome</keyword>
<proteinExistence type="predicted"/>
<accession>A0ABP7RI25</accession>
<protein>
    <recommendedName>
        <fullName evidence="1">Phytase-like domain-containing protein</fullName>
    </recommendedName>
</protein>
<reference evidence="3" key="1">
    <citation type="journal article" date="2019" name="Int. J. Syst. Evol. Microbiol.">
        <title>The Global Catalogue of Microorganisms (GCM) 10K type strain sequencing project: providing services to taxonomists for standard genome sequencing and annotation.</title>
        <authorList>
            <consortium name="The Broad Institute Genomics Platform"/>
            <consortium name="The Broad Institute Genome Sequencing Center for Infectious Disease"/>
            <person name="Wu L."/>
            <person name="Ma J."/>
        </authorList>
    </citation>
    <scope>NUCLEOTIDE SEQUENCE [LARGE SCALE GENOMIC DNA]</scope>
    <source>
        <strain evidence="3">JCM 16603</strain>
    </source>
</reference>
<evidence type="ECO:0000313" key="3">
    <source>
        <dbReference type="Proteomes" id="UP001501310"/>
    </source>
</evidence>
<dbReference type="Proteomes" id="UP001501310">
    <property type="component" value="Unassembled WGS sequence"/>
</dbReference>
<dbReference type="Pfam" id="PF13449">
    <property type="entry name" value="Phytase-like"/>
    <property type="match status" value="1"/>
</dbReference>
<dbReference type="InterPro" id="IPR027372">
    <property type="entry name" value="Phytase-like_dom"/>
</dbReference>
<evidence type="ECO:0000313" key="2">
    <source>
        <dbReference type="EMBL" id="GAA3997773.1"/>
    </source>
</evidence>
<dbReference type="SUPFAM" id="SSF63829">
    <property type="entry name" value="Calcium-dependent phosphotriesterase"/>
    <property type="match status" value="1"/>
</dbReference>
<gene>
    <name evidence="2" type="ORF">GCM10022211_04130</name>
</gene>
<dbReference type="EMBL" id="BAAAZD010000001">
    <property type="protein sequence ID" value="GAA3997773.1"/>
    <property type="molecule type" value="Genomic_DNA"/>
</dbReference>
<comment type="caution">
    <text evidence="2">The sequence shown here is derived from an EMBL/GenBank/DDBJ whole genome shotgun (WGS) entry which is preliminary data.</text>
</comment>
<feature type="domain" description="Phytase-like" evidence="1">
    <location>
        <begin position="79"/>
        <end position="303"/>
    </location>
</feature>